<proteinExistence type="predicted"/>
<dbReference type="Pfam" id="PF13650">
    <property type="entry name" value="Asp_protease_2"/>
    <property type="match status" value="1"/>
</dbReference>
<reference evidence="4 5" key="1">
    <citation type="journal article" date="2019" name="Int. J. Syst. Evol. Microbiol.">
        <title>The Global Catalogue of Microorganisms (GCM) 10K type strain sequencing project: providing services to taxonomists for standard genome sequencing and annotation.</title>
        <authorList>
            <consortium name="The Broad Institute Genomics Platform"/>
            <consortium name="The Broad Institute Genome Sequencing Center for Infectious Disease"/>
            <person name="Wu L."/>
            <person name="Ma J."/>
        </authorList>
    </citation>
    <scope>NUCLEOTIDE SEQUENCE [LARGE SCALE GENOMIC DNA]</scope>
    <source>
        <strain evidence="4 5">JCM 14603</strain>
    </source>
</reference>
<dbReference type="EMBL" id="BAAAES010000008">
    <property type="protein sequence ID" value="GAA0669780.1"/>
    <property type="molecule type" value="Genomic_DNA"/>
</dbReference>
<name>A0ABN1HVP4_9SPHN</name>
<evidence type="ECO:0000313" key="4">
    <source>
        <dbReference type="EMBL" id="GAA0669780.1"/>
    </source>
</evidence>
<feature type="chain" id="PRO_5047082663" evidence="2">
    <location>
        <begin position="22"/>
        <end position="346"/>
    </location>
</feature>
<dbReference type="PROSITE" id="PS00141">
    <property type="entry name" value="ASP_PROTEASE"/>
    <property type="match status" value="1"/>
</dbReference>
<dbReference type="InterPro" id="IPR034122">
    <property type="entry name" value="Retropepsin-like_bacterial"/>
</dbReference>
<dbReference type="CDD" id="cd05483">
    <property type="entry name" value="retropepsin_like_bacteria"/>
    <property type="match status" value="1"/>
</dbReference>
<evidence type="ECO:0000313" key="5">
    <source>
        <dbReference type="Proteomes" id="UP001500238"/>
    </source>
</evidence>
<dbReference type="Proteomes" id="UP001500238">
    <property type="component" value="Unassembled WGS sequence"/>
</dbReference>
<dbReference type="SUPFAM" id="SSF50630">
    <property type="entry name" value="Acid proteases"/>
    <property type="match status" value="2"/>
</dbReference>
<comment type="caution">
    <text evidence="4">The sequence shown here is derived from an EMBL/GenBank/DDBJ whole genome shotgun (WGS) entry which is preliminary data.</text>
</comment>
<evidence type="ECO:0000259" key="3">
    <source>
        <dbReference type="PROSITE" id="PS50175"/>
    </source>
</evidence>
<keyword evidence="1" id="KW-0378">Hydrolase</keyword>
<feature type="domain" description="Peptidase A2" evidence="3">
    <location>
        <begin position="76"/>
        <end position="154"/>
    </location>
</feature>
<dbReference type="InterPro" id="IPR001969">
    <property type="entry name" value="Aspartic_peptidase_AS"/>
</dbReference>
<keyword evidence="2" id="KW-0732">Signal</keyword>
<dbReference type="Gene3D" id="2.40.70.10">
    <property type="entry name" value="Acid Proteases"/>
    <property type="match status" value="2"/>
</dbReference>
<dbReference type="InterPro" id="IPR021109">
    <property type="entry name" value="Peptidase_aspartic_dom_sf"/>
</dbReference>
<feature type="signal peptide" evidence="2">
    <location>
        <begin position="1"/>
        <end position="21"/>
    </location>
</feature>
<gene>
    <name evidence="4" type="ORF">GCM10009102_20370</name>
</gene>
<dbReference type="RefSeq" id="WP_163956814.1">
    <property type="nucleotide sequence ID" value="NZ_BAAAES010000008.1"/>
</dbReference>
<accession>A0ABN1HVP4</accession>
<evidence type="ECO:0000256" key="1">
    <source>
        <dbReference type="ARBA" id="ARBA00022801"/>
    </source>
</evidence>
<keyword evidence="5" id="KW-1185">Reference proteome</keyword>
<sequence length="346" mass="36974">MAAFRALCLAMMLLPMTAAVARQRATTSAAPPRQPTITVGEATLDDTLEIAGDSVAGEQVETRMAVDVAIDDRGPYRFVVDSGADRTVIGERLAAALRLPAGQPVTLHGMAGSSRRETALIARLAVGGSVVQDVAAPLLPERYLGARGLLGIDALRGQRLMLDFERQAITIEDTRRPVRASADEIVVTARQRGGQLILTQARAAGVRIRAVVDTGSQLTIGNLALRDALFRRRKPPPMTPATLVSVTGETMVVPLAIVPELRIGGIVMSNVPVAFADLPPFVLFGLHDMPAMMLGTDLMGSFRRVSLDFGAKKVRFQLRRCRGLALVVGSRPFRLRDDAQGGNCPA</sequence>
<protein>
    <submittedName>
        <fullName evidence="4">Retropepsin-like aspartic protease</fullName>
    </submittedName>
</protein>
<organism evidence="4 5">
    <name type="scientific">Sphingomonas insulae</name>
    <dbReference type="NCBI Taxonomy" id="424800"/>
    <lineage>
        <taxon>Bacteria</taxon>
        <taxon>Pseudomonadati</taxon>
        <taxon>Pseudomonadota</taxon>
        <taxon>Alphaproteobacteria</taxon>
        <taxon>Sphingomonadales</taxon>
        <taxon>Sphingomonadaceae</taxon>
        <taxon>Sphingomonas</taxon>
    </lineage>
</organism>
<dbReference type="InterPro" id="IPR001995">
    <property type="entry name" value="Peptidase_A2_cat"/>
</dbReference>
<dbReference type="Pfam" id="PF13975">
    <property type="entry name" value="gag-asp_proteas"/>
    <property type="match status" value="1"/>
</dbReference>
<dbReference type="PROSITE" id="PS50175">
    <property type="entry name" value="ASP_PROT_RETROV"/>
    <property type="match status" value="1"/>
</dbReference>
<evidence type="ECO:0000256" key="2">
    <source>
        <dbReference type="SAM" id="SignalP"/>
    </source>
</evidence>